<feature type="region of interest" description="Disordered" evidence="2">
    <location>
        <begin position="374"/>
        <end position="412"/>
    </location>
</feature>
<dbReference type="CDD" id="cd09272">
    <property type="entry name" value="RNase_HI_RT_Ty1"/>
    <property type="match status" value="1"/>
</dbReference>
<proteinExistence type="predicted"/>
<dbReference type="SUPFAM" id="SSF53098">
    <property type="entry name" value="Ribonuclease H-like"/>
    <property type="match status" value="1"/>
</dbReference>
<dbReference type="SMART" id="SM00343">
    <property type="entry name" value="ZnF_C2HC"/>
    <property type="match status" value="1"/>
</dbReference>
<reference evidence="4" key="1">
    <citation type="journal article" date="2022" name="Int. J. Mol. Sci.">
        <title>Draft Genome of Tanacetum Coccineum: Genomic Comparison of Closely Related Tanacetum-Family Plants.</title>
        <authorList>
            <person name="Yamashiro T."/>
            <person name="Shiraishi A."/>
            <person name="Nakayama K."/>
            <person name="Satake H."/>
        </authorList>
    </citation>
    <scope>NUCLEOTIDE SEQUENCE</scope>
</reference>
<comment type="caution">
    <text evidence="4">The sequence shown here is derived from an EMBL/GenBank/DDBJ whole genome shotgun (WGS) entry which is preliminary data.</text>
</comment>
<dbReference type="PANTHER" id="PTHR11439:SF495">
    <property type="entry name" value="REVERSE TRANSCRIPTASE, RNA-DEPENDENT DNA POLYMERASE-RELATED"/>
    <property type="match status" value="1"/>
</dbReference>
<evidence type="ECO:0000256" key="1">
    <source>
        <dbReference type="PROSITE-ProRule" id="PRU00047"/>
    </source>
</evidence>
<dbReference type="PROSITE" id="PS50158">
    <property type="entry name" value="ZF_CCHC"/>
    <property type="match status" value="1"/>
</dbReference>
<dbReference type="Pfam" id="PF00098">
    <property type="entry name" value="zf-CCHC"/>
    <property type="match status" value="1"/>
</dbReference>
<reference evidence="4" key="2">
    <citation type="submission" date="2022-01" db="EMBL/GenBank/DDBJ databases">
        <authorList>
            <person name="Yamashiro T."/>
            <person name="Shiraishi A."/>
            <person name="Satake H."/>
            <person name="Nakayama K."/>
        </authorList>
    </citation>
    <scope>NUCLEOTIDE SEQUENCE</scope>
</reference>
<name>A0ABQ5G1D7_9ASTR</name>
<dbReference type="InterPro" id="IPR057670">
    <property type="entry name" value="SH3_retrovirus"/>
</dbReference>
<organism evidence="4 5">
    <name type="scientific">Tanacetum coccineum</name>
    <dbReference type="NCBI Taxonomy" id="301880"/>
    <lineage>
        <taxon>Eukaryota</taxon>
        <taxon>Viridiplantae</taxon>
        <taxon>Streptophyta</taxon>
        <taxon>Embryophyta</taxon>
        <taxon>Tracheophyta</taxon>
        <taxon>Spermatophyta</taxon>
        <taxon>Magnoliopsida</taxon>
        <taxon>eudicotyledons</taxon>
        <taxon>Gunneridae</taxon>
        <taxon>Pentapetalae</taxon>
        <taxon>asterids</taxon>
        <taxon>campanulids</taxon>
        <taxon>Asterales</taxon>
        <taxon>Asteraceae</taxon>
        <taxon>Asteroideae</taxon>
        <taxon>Anthemideae</taxon>
        <taxon>Anthemidinae</taxon>
        <taxon>Tanacetum</taxon>
    </lineage>
</organism>
<dbReference type="Gene3D" id="3.30.420.10">
    <property type="entry name" value="Ribonuclease H-like superfamily/Ribonuclease H"/>
    <property type="match status" value="1"/>
</dbReference>
<dbReference type="Proteomes" id="UP001151760">
    <property type="component" value="Unassembled WGS sequence"/>
</dbReference>
<dbReference type="SUPFAM" id="SSF57756">
    <property type="entry name" value="Retrovirus zinc finger-like domains"/>
    <property type="match status" value="1"/>
</dbReference>
<dbReference type="InterPro" id="IPR001878">
    <property type="entry name" value="Znf_CCHC"/>
</dbReference>
<feature type="region of interest" description="Disordered" evidence="2">
    <location>
        <begin position="314"/>
        <end position="333"/>
    </location>
</feature>
<evidence type="ECO:0000313" key="5">
    <source>
        <dbReference type="Proteomes" id="UP001151760"/>
    </source>
</evidence>
<dbReference type="SUPFAM" id="SSF56672">
    <property type="entry name" value="DNA/RNA polymerases"/>
    <property type="match status" value="1"/>
</dbReference>
<protein>
    <submittedName>
        <fullName evidence="4">Ribonuclease H-like domain-containing protein</fullName>
    </submittedName>
</protein>
<dbReference type="InterPro" id="IPR012337">
    <property type="entry name" value="RNaseH-like_sf"/>
</dbReference>
<dbReference type="Gene3D" id="4.10.60.10">
    <property type="entry name" value="Zinc finger, CCHC-type"/>
    <property type="match status" value="1"/>
</dbReference>
<feature type="compositionally biased region" description="Low complexity" evidence="2">
    <location>
        <begin position="379"/>
        <end position="390"/>
    </location>
</feature>
<keyword evidence="1" id="KW-0863">Zinc-finger</keyword>
<feature type="compositionally biased region" description="Polar residues" evidence="2">
    <location>
        <begin position="435"/>
        <end position="459"/>
    </location>
</feature>
<dbReference type="Pfam" id="PF07727">
    <property type="entry name" value="RVT_2"/>
    <property type="match status" value="1"/>
</dbReference>
<dbReference type="InterPro" id="IPR036875">
    <property type="entry name" value="Znf_CCHC_sf"/>
</dbReference>
<gene>
    <name evidence="4" type="ORF">Tco_1020349</name>
</gene>
<evidence type="ECO:0000259" key="3">
    <source>
        <dbReference type="PROSITE" id="PS50158"/>
    </source>
</evidence>
<accession>A0ABQ5G1D7</accession>
<feature type="domain" description="CCHC-type" evidence="3">
    <location>
        <begin position="294"/>
        <end position="308"/>
    </location>
</feature>
<dbReference type="InterPro" id="IPR013103">
    <property type="entry name" value="RVT_2"/>
</dbReference>
<dbReference type="PANTHER" id="PTHR11439">
    <property type="entry name" value="GAG-POL-RELATED RETROTRANSPOSON"/>
    <property type="match status" value="1"/>
</dbReference>
<sequence>MCANPMSTGSILVLHYSAYTISTHSQCILYSQSVFIQVGYHLWQAAKICSVWDSQVVSEPEVIRNENGPVSITIDTQGQIKVLAPRNVEEILARERERKARTTLLMALPEDHLAKFHKITDAKEMWDAIKSRLGGNDESKKMQKYILKQQFEGVSTEDANQKFLRSLPLVWFQVALIMKTKPGVDSLSFDDLYNNLRVFENDVKGSTASSSSTQNVAFYKQTSSYSLLANQSSCPQLDHEDLEQLDEFDLEEMDLKWQVAMILMRMKKFYKKTGRKLQFDAKELVGFDKTKVECYNCHKTGHFARECRIKGNQDNRRRDAWNSRNKDGRRSDWTQSLHKTKKLCMCIAMQQFRPQSDITMPSDLNEEIDYSQFTYGPKQSQPSESETQTSDFDTCESDSSKPTVNEPKVVSQPKVWSDAPIIEEYASDSEYEHVSQPTEEQETPISTARASGTNNVSTTRHNFNRQAVPTNDAMKVNTVKPIVNRVDTAEENTVSVVGGKGETADYAHRTLQNKGIIDSGCSRYMTGNKAYLAEYQNFNGGPVAFGGSKGYITGSRGNTVKHNSTTNGVLERKNRTLIEAARTMLADSFLPNTFWAEAVSTACYVLNRVLVTKPHNKTPYKLITDEGFLVGYSLQSKAFRVYNLETKRVEENLHITFLENKPNIAGKRPIWLFDLDYLIDSMNYQPVSLDNQANKHAGPQEANYNAGTKDIIDAEVNKKDAGEALNKHPDLKTDEKPVDKEDQVFLDELEQLKRQEQDANDAAKALRKDTASPYGGLSFTDLTNPDLDDSEIPALEDIYNNPTDGIFINSSYDDEGAVADFINLEHVVNVSPIPTSRINSIHPSTLIFGDPQSAVQTRSKVTKSTRAYAFVSYIQKQRRNNHKDFQHCLFACFLSQNEPKKISEALEDESWVDAMQEELLQFKIQKVWILVDLPYGKKAIGTKWVYRNKKDERGVVVRNKARLVAQGHRQEEGIDYDEVFAPVARIEAIRIFLAFASYMGFIVYQMDVKSAFLYGKIDEEVYVSQPPGFIDPKYPKKVYKVVKALYGLHQAPRAWYATLSTFLLKNGYRRGTIDKTLFIKKDKHDIILVQVYVDDIIFGSTKKSWCDEFEALMKSRFQMSSMGELTFFLGLQVKQKEDGIFISQDKYVAEILKKFDFVSVKTASTPIETQKPLVKDEEASDVDVHLYRSMIGSLMYLTASRPDIMFAVCACSRFQVTPKTSHLSAVKRIFRYLKGKPKLGLWYPRVSSFDLEAYSDSDYAGANLDRKSTTRGCQFLGRRLISWQCKKHTTVATSTIKAEVVAAANCCGQVLWIQNQMLDYGFNFMNTKIYIDNESTICIVKNPVYHSKTKHIAIRHHFIRDAYEKKLIQVLKIHTEDNVVDLLTKAFDVSRF</sequence>
<keyword evidence="1" id="KW-0479">Metal-binding</keyword>
<keyword evidence="5" id="KW-1185">Reference proteome</keyword>
<dbReference type="InterPro" id="IPR043502">
    <property type="entry name" value="DNA/RNA_pol_sf"/>
</dbReference>
<feature type="compositionally biased region" description="Basic and acidic residues" evidence="2">
    <location>
        <begin position="314"/>
        <end position="332"/>
    </location>
</feature>
<keyword evidence="1" id="KW-0862">Zinc</keyword>
<evidence type="ECO:0000313" key="4">
    <source>
        <dbReference type="EMBL" id="GJT68869.1"/>
    </source>
</evidence>
<dbReference type="Pfam" id="PF25597">
    <property type="entry name" value="SH3_retrovirus"/>
    <property type="match status" value="1"/>
</dbReference>
<dbReference type="EMBL" id="BQNB010017936">
    <property type="protein sequence ID" value="GJT68869.1"/>
    <property type="molecule type" value="Genomic_DNA"/>
</dbReference>
<dbReference type="InterPro" id="IPR036397">
    <property type="entry name" value="RNaseH_sf"/>
</dbReference>
<feature type="region of interest" description="Disordered" evidence="2">
    <location>
        <begin position="429"/>
        <end position="459"/>
    </location>
</feature>
<evidence type="ECO:0000256" key="2">
    <source>
        <dbReference type="SAM" id="MobiDB-lite"/>
    </source>
</evidence>